<dbReference type="GO" id="GO:0000270">
    <property type="term" value="P:peptidoglycan metabolic process"/>
    <property type="evidence" value="ECO:0007669"/>
    <property type="project" value="TreeGrafter"/>
</dbReference>
<comment type="caution">
    <text evidence="3">The sequence shown here is derived from an EMBL/GenBank/DDBJ whole genome shotgun (WGS) entry which is preliminary data.</text>
</comment>
<dbReference type="RefSeq" id="WP_131924111.1">
    <property type="nucleotide sequence ID" value="NZ_SMAG01000003.1"/>
</dbReference>
<dbReference type="SUPFAM" id="SSF56601">
    <property type="entry name" value="beta-lactamase/transpeptidase-like"/>
    <property type="match status" value="1"/>
</dbReference>
<reference evidence="3 4" key="1">
    <citation type="submission" date="2019-03" db="EMBL/GenBank/DDBJ databases">
        <title>Genomic Encyclopedia of Type Strains, Phase IV (KMG-IV): sequencing the most valuable type-strain genomes for metagenomic binning, comparative biology and taxonomic classification.</title>
        <authorList>
            <person name="Goeker M."/>
        </authorList>
    </citation>
    <scope>NUCLEOTIDE SEQUENCE [LARGE SCALE GENOMIC DNA]</scope>
    <source>
        <strain evidence="3 4">DSM 45707</strain>
    </source>
</reference>
<dbReference type="GO" id="GO:0006508">
    <property type="term" value="P:proteolysis"/>
    <property type="evidence" value="ECO:0007669"/>
    <property type="project" value="InterPro"/>
</dbReference>
<dbReference type="PANTHER" id="PTHR30023:SF0">
    <property type="entry name" value="PENICILLIN-SENSITIVE CARBOXYPEPTIDASE A"/>
    <property type="match status" value="1"/>
</dbReference>
<keyword evidence="3" id="KW-0121">Carboxypeptidase</keyword>
<evidence type="ECO:0000256" key="1">
    <source>
        <dbReference type="ARBA" id="ARBA00006096"/>
    </source>
</evidence>
<dbReference type="GO" id="GO:0004185">
    <property type="term" value="F:serine-type carboxypeptidase activity"/>
    <property type="evidence" value="ECO:0007669"/>
    <property type="project" value="InterPro"/>
</dbReference>
<dbReference type="Gene3D" id="3.50.80.20">
    <property type="entry name" value="D-Ala-D-Ala carboxypeptidase C, peptidase S13"/>
    <property type="match status" value="1"/>
</dbReference>
<keyword evidence="2" id="KW-0378">Hydrolase</keyword>
<dbReference type="Gene3D" id="3.40.710.10">
    <property type="entry name" value="DD-peptidase/beta-lactamase superfamily"/>
    <property type="match status" value="1"/>
</dbReference>
<dbReference type="Pfam" id="PF02113">
    <property type="entry name" value="Peptidase_S13"/>
    <property type="match status" value="1"/>
</dbReference>
<dbReference type="InterPro" id="IPR012338">
    <property type="entry name" value="Beta-lactam/transpept-like"/>
</dbReference>
<sequence>MNSLIHKVTHYLHDSLGEEGAKWGLSLIDQKTGKSLAWQDNEWFIPASNQKLWTSAVALDQLGPDYRWTTQFGVSDQTLWVIGGGDPVYSWDDVCHMVRCLKERGVKKIDRICLDDSLFQSERWGTGWMWDDLVMGFAAPIHALNLEENRIPFQISFQDEGIQLENPFSFVESRLDASRLEVSPSDETEYTLVRTENRYDYVACGVIARDEEEMEAAVESGPEFFYLAIRSACQYAGIEIDEQVSFFVQPISQELLETSSIHLFHESPPLAEVLKLVNQDSRNLVAEVLLRTLPLQQDGVGSVEAGVKIVEDVCKHWNLKLPGRYVDGSGLSTYNFSSPLTLRKLLEHMLEHPNTFTFQESLAQLGKSGTLEHRDLELPSSWDLKAKTGTVNGVKTLSGYLYEHGEVRIIFSCMINGLIKEDHGAEMGNYLIRELIASLDDHNLSK</sequence>
<name>A0A4R3L4L2_9BACL</name>
<evidence type="ECO:0000313" key="4">
    <source>
        <dbReference type="Proteomes" id="UP000294937"/>
    </source>
</evidence>
<dbReference type="AlphaFoldDB" id="A0A4R3L4L2"/>
<comment type="similarity">
    <text evidence="1">Belongs to the peptidase S13 family.</text>
</comment>
<proteinExistence type="inferred from homology"/>
<evidence type="ECO:0000313" key="3">
    <source>
        <dbReference type="EMBL" id="TCS94721.1"/>
    </source>
</evidence>
<dbReference type="PRINTS" id="PR00922">
    <property type="entry name" value="DADACBPTASE3"/>
</dbReference>
<keyword evidence="3" id="KW-0645">Protease</keyword>
<evidence type="ECO:0000256" key="2">
    <source>
        <dbReference type="ARBA" id="ARBA00022801"/>
    </source>
</evidence>
<organism evidence="3 4">
    <name type="scientific">Hazenella coriacea</name>
    <dbReference type="NCBI Taxonomy" id="1179467"/>
    <lineage>
        <taxon>Bacteria</taxon>
        <taxon>Bacillati</taxon>
        <taxon>Bacillota</taxon>
        <taxon>Bacilli</taxon>
        <taxon>Bacillales</taxon>
        <taxon>Thermoactinomycetaceae</taxon>
        <taxon>Hazenella</taxon>
    </lineage>
</organism>
<dbReference type="OrthoDB" id="9802627at2"/>
<dbReference type="NCBIfam" id="TIGR00666">
    <property type="entry name" value="PBP4"/>
    <property type="match status" value="1"/>
</dbReference>
<dbReference type="Proteomes" id="UP000294937">
    <property type="component" value="Unassembled WGS sequence"/>
</dbReference>
<dbReference type="PANTHER" id="PTHR30023">
    <property type="entry name" value="D-ALANYL-D-ALANINE CARBOXYPEPTIDASE"/>
    <property type="match status" value="1"/>
</dbReference>
<gene>
    <name evidence="3" type="ORF">EDD58_103138</name>
</gene>
<accession>A0A4R3L4L2</accession>
<dbReference type="InterPro" id="IPR000667">
    <property type="entry name" value="Peptidase_S13"/>
</dbReference>
<dbReference type="EMBL" id="SMAG01000003">
    <property type="protein sequence ID" value="TCS94721.1"/>
    <property type="molecule type" value="Genomic_DNA"/>
</dbReference>
<protein>
    <submittedName>
        <fullName evidence="3">D-alanyl-D-alanine carboxypeptidase/D-alanyl-D-alanine-endopeptidase (Penicillin-binding protein 4)</fullName>
    </submittedName>
</protein>
<keyword evidence="4" id="KW-1185">Reference proteome</keyword>